<accession>A0A150TI09</accession>
<gene>
    <name evidence="1" type="ORF">BE21_04095</name>
</gene>
<organism evidence="1 2">
    <name type="scientific">Sorangium cellulosum</name>
    <name type="common">Polyangium cellulosum</name>
    <dbReference type="NCBI Taxonomy" id="56"/>
    <lineage>
        <taxon>Bacteria</taxon>
        <taxon>Pseudomonadati</taxon>
        <taxon>Myxococcota</taxon>
        <taxon>Polyangia</taxon>
        <taxon>Polyangiales</taxon>
        <taxon>Polyangiaceae</taxon>
        <taxon>Sorangium</taxon>
    </lineage>
</organism>
<evidence type="ECO:0000313" key="1">
    <source>
        <dbReference type="EMBL" id="KYG04177.1"/>
    </source>
</evidence>
<name>A0A150TI09_SORCE</name>
<dbReference type="EMBL" id="JEME01002476">
    <property type="protein sequence ID" value="KYG04177.1"/>
    <property type="molecule type" value="Genomic_DNA"/>
</dbReference>
<dbReference type="Proteomes" id="UP000075502">
    <property type="component" value="Unassembled WGS sequence"/>
</dbReference>
<evidence type="ECO:0000313" key="2">
    <source>
        <dbReference type="Proteomes" id="UP000075502"/>
    </source>
</evidence>
<dbReference type="AlphaFoldDB" id="A0A150TI09"/>
<proteinExistence type="predicted"/>
<reference evidence="1 2" key="1">
    <citation type="submission" date="2014-02" db="EMBL/GenBank/DDBJ databases">
        <title>The small core and large imbalanced accessory genome model reveals a collaborative survival strategy of Sorangium cellulosum strains in nature.</title>
        <authorList>
            <person name="Han K."/>
            <person name="Peng R."/>
            <person name="Blom J."/>
            <person name="Li Y.-Z."/>
        </authorList>
    </citation>
    <scope>NUCLEOTIDE SEQUENCE [LARGE SCALE GENOMIC DNA]</scope>
    <source>
        <strain evidence="1 2">So0007-03</strain>
    </source>
</reference>
<comment type="caution">
    <text evidence="1">The sequence shown here is derived from an EMBL/GenBank/DDBJ whole genome shotgun (WGS) entry which is preliminary data.</text>
</comment>
<sequence length="64" mass="7407">MAQFDLSRRLLLRDYLRARLLLIAESSPHEGIRTLGRWLILGLFNSGEMDTLLEIYPRPSAPPR</sequence>
<protein>
    <submittedName>
        <fullName evidence="1">Uncharacterized protein</fullName>
    </submittedName>
</protein>